<evidence type="ECO:0000256" key="2">
    <source>
        <dbReference type="ARBA" id="ARBA00022792"/>
    </source>
</evidence>
<dbReference type="GO" id="GO:0005743">
    <property type="term" value="C:mitochondrial inner membrane"/>
    <property type="evidence" value="ECO:0007669"/>
    <property type="project" value="UniProtKB-SubCell"/>
</dbReference>
<sequence length="265" mass="29139">IYDAWTIFNPRIGKSSSFYQRGAARDLTAPLPFVDRSFRLESSGISVYLSDVGVSGSILRLGCVLSDSGDLLVLAAVFCCFLGFDACTLQSSNLLGFLYFVHLLFLLVAGVYVIPVAGGFLLDHWELVLLSPPFLLGLGDERILILSVALSVDIEVAAENNIRSVFQARFGNGLEEWSPIDGGHAARSRLSSSLFYNMMTEAPFLPKERLKNHQQYFQNIHRHTYLKGRYDKLTSVAIPLALTATSLALIARGIYNMSHGVGKKA</sequence>
<evidence type="ECO:0000256" key="1">
    <source>
        <dbReference type="ARBA" id="ARBA00004273"/>
    </source>
</evidence>
<reference evidence="6" key="1">
    <citation type="submission" date="2017-07" db="EMBL/GenBank/DDBJ databases">
        <title>Taro Niue Genome Assembly and Annotation.</title>
        <authorList>
            <person name="Atibalentja N."/>
            <person name="Keating K."/>
            <person name="Fields C.J."/>
        </authorList>
    </citation>
    <scope>NUCLEOTIDE SEQUENCE</scope>
    <source>
        <strain evidence="6">Niue_2</strain>
        <tissue evidence="6">Leaf</tissue>
    </source>
</reference>
<dbReference type="PANTHER" id="PTHR35308">
    <property type="entry name" value="CYTOCHROME C OXIDASE SUBUNIT 7"/>
    <property type="match status" value="1"/>
</dbReference>
<dbReference type="EMBL" id="NMUH01004554">
    <property type="protein sequence ID" value="MQM10028.1"/>
    <property type="molecule type" value="Genomic_DNA"/>
</dbReference>
<dbReference type="Proteomes" id="UP000652761">
    <property type="component" value="Unassembled WGS sequence"/>
</dbReference>
<evidence type="ECO:0000256" key="3">
    <source>
        <dbReference type="ARBA" id="ARBA00023128"/>
    </source>
</evidence>
<feature type="transmembrane region" description="Helical" evidence="5">
    <location>
        <begin position="236"/>
        <end position="255"/>
    </location>
</feature>
<keyword evidence="5" id="KW-0812">Transmembrane</keyword>
<evidence type="ECO:0000256" key="4">
    <source>
        <dbReference type="ARBA" id="ARBA00023136"/>
    </source>
</evidence>
<proteinExistence type="predicted"/>
<evidence type="ECO:0000256" key="5">
    <source>
        <dbReference type="SAM" id="Phobius"/>
    </source>
</evidence>
<keyword evidence="5" id="KW-1133">Transmembrane helix</keyword>
<feature type="transmembrane region" description="Helical" evidence="5">
    <location>
        <begin position="96"/>
        <end position="122"/>
    </location>
</feature>
<keyword evidence="3" id="KW-0496">Mitochondrion</keyword>
<dbReference type="Pfam" id="PF02238">
    <property type="entry name" value="COX7a"/>
    <property type="match status" value="1"/>
</dbReference>
<evidence type="ECO:0000313" key="6">
    <source>
        <dbReference type="EMBL" id="MQM10028.1"/>
    </source>
</evidence>
<evidence type="ECO:0000313" key="7">
    <source>
        <dbReference type="Proteomes" id="UP000652761"/>
    </source>
</evidence>
<comment type="subcellular location">
    <subcellularLocation>
        <location evidence="1">Mitochondrion inner membrane</location>
    </subcellularLocation>
</comment>
<dbReference type="OrthoDB" id="62312at2759"/>
<name>A0A843WU61_COLES</name>
<feature type="non-terminal residue" evidence="6">
    <location>
        <position position="265"/>
    </location>
</feature>
<keyword evidence="4 5" id="KW-0472">Membrane</keyword>
<dbReference type="PANTHER" id="PTHR35308:SF10">
    <property type="entry name" value="COX VIIA-LIKE PROTEIN"/>
    <property type="match status" value="1"/>
</dbReference>
<organism evidence="6 7">
    <name type="scientific">Colocasia esculenta</name>
    <name type="common">Wild taro</name>
    <name type="synonym">Arum esculentum</name>
    <dbReference type="NCBI Taxonomy" id="4460"/>
    <lineage>
        <taxon>Eukaryota</taxon>
        <taxon>Viridiplantae</taxon>
        <taxon>Streptophyta</taxon>
        <taxon>Embryophyta</taxon>
        <taxon>Tracheophyta</taxon>
        <taxon>Spermatophyta</taxon>
        <taxon>Magnoliopsida</taxon>
        <taxon>Liliopsida</taxon>
        <taxon>Araceae</taxon>
        <taxon>Aroideae</taxon>
        <taxon>Colocasieae</taxon>
        <taxon>Colocasia</taxon>
    </lineage>
</organism>
<protein>
    <submittedName>
        <fullName evidence="6">Uncharacterized protein</fullName>
    </submittedName>
</protein>
<keyword evidence="2" id="KW-0999">Mitochondrion inner membrane</keyword>
<dbReference type="InterPro" id="IPR039297">
    <property type="entry name" value="COX7a"/>
</dbReference>
<gene>
    <name evidence="6" type="ORF">Taro_042915</name>
</gene>
<accession>A0A843WU61</accession>
<keyword evidence="7" id="KW-1185">Reference proteome</keyword>
<dbReference type="AlphaFoldDB" id="A0A843WU61"/>
<comment type="caution">
    <text evidence="6">The sequence shown here is derived from an EMBL/GenBank/DDBJ whole genome shotgun (WGS) entry which is preliminary data.</text>
</comment>